<name>A0A0F9AN30_9ZZZZ</name>
<accession>A0A0F9AN30</accession>
<proteinExistence type="predicted"/>
<organism evidence="1">
    <name type="scientific">marine sediment metagenome</name>
    <dbReference type="NCBI Taxonomy" id="412755"/>
    <lineage>
        <taxon>unclassified sequences</taxon>
        <taxon>metagenomes</taxon>
        <taxon>ecological metagenomes</taxon>
    </lineage>
</organism>
<gene>
    <name evidence="1" type="ORF">LCGC14_2552530</name>
</gene>
<dbReference type="EMBL" id="LAZR01041928">
    <property type="protein sequence ID" value="KKL10765.1"/>
    <property type="molecule type" value="Genomic_DNA"/>
</dbReference>
<dbReference type="AlphaFoldDB" id="A0A0F9AN30"/>
<feature type="non-terminal residue" evidence="1">
    <location>
        <position position="1"/>
    </location>
</feature>
<protein>
    <submittedName>
        <fullName evidence="1">Uncharacterized protein</fullName>
    </submittedName>
</protein>
<reference evidence="1" key="1">
    <citation type="journal article" date="2015" name="Nature">
        <title>Complex archaea that bridge the gap between prokaryotes and eukaryotes.</title>
        <authorList>
            <person name="Spang A."/>
            <person name="Saw J.H."/>
            <person name="Jorgensen S.L."/>
            <person name="Zaremba-Niedzwiedzka K."/>
            <person name="Martijn J."/>
            <person name="Lind A.E."/>
            <person name="van Eijk R."/>
            <person name="Schleper C."/>
            <person name="Guy L."/>
            <person name="Ettema T.J."/>
        </authorList>
    </citation>
    <scope>NUCLEOTIDE SEQUENCE</scope>
</reference>
<comment type="caution">
    <text evidence="1">The sequence shown here is derived from an EMBL/GenBank/DDBJ whole genome shotgun (WGS) entry which is preliminary data.</text>
</comment>
<evidence type="ECO:0000313" key="1">
    <source>
        <dbReference type="EMBL" id="KKL10765.1"/>
    </source>
</evidence>
<sequence>EDRYEKSLLQLWKGRKEPQGKLYGANHGMFPYELETQKLEAAANAEQEKIEKKAVEVEKISLFELEEPKDELIRFMCGCGKRLNRP</sequence>